<dbReference type="PROSITE" id="PS50851">
    <property type="entry name" value="CHEW"/>
    <property type="match status" value="1"/>
</dbReference>
<dbReference type="GO" id="GO:0007165">
    <property type="term" value="P:signal transduction"/>
    <property type="evidence" value="ECO:0007669"/>
    <property type="project" value="InterPro"/>
</dbReference>
<dbReference type="PANTHER" id="PTHR22617">
    <property type="entry name" value="CHEMOTAXIS SENSOR HISTIDINE KINASE-RELATED"/>
    <property type="match status" value="1"/>
</dbReference>
<dbReference type="STRING" id="1044.EH31_08945"/>
<organism evidence="2 3">
    <name type="scientific">Erythrobacter longus</name>
    <dbReference type="NCBI Taxonomy" id="1044"/>
    <lineage>
        <taxon>Bacteria</taxon>
        <taxon>Pseudomonadati</taxon>
        <taxon>Pseudomonadota</taxon>
        <taxon>Alphaproteobacteria</taxon>
        <taxon>Sphingomonadales</taxon>
        <taxon>Erythrobacteraceae</taxon>
        <taxon>Erythrobacter/Porphyrobacter group</taxon>
        <taxon>Erythrobacter</taxon>
    </lineage>
</organism>
<evidence type="ECO:0000313" key="2">
    <source>
        <dbReference type="EMBL" id="KEO90206.1"/>
    </source>
</evidence>
<evidence type="ECO:0000313" key="3">
    <source>
        <dbReference type="Proteomes" id="UP000027647"/>
    </source>
</evidence>
<protein>
    <submittedName>
        <fullName evidence="2">Chemotaxis protein CheW</fullName>
    </submittedName>
</protein>
<comment type="caution">
    <text evidence="2">The sequence shown here is derived from an EMBL/GenBank/DDBJ whole genome shotgun (WGS) entry which is preliminary data.</text>
</comment>
<proteinExistence type="predicted"/>
<dbReference type="RefSeq" id="WP_034959667.1">
    <property type="nucleotide sequence ID" value="NZ_JMIW01000003.1"/>
</dbReference>
<dbReference type="AlphaFoldDB" id="A0A074M656"/>
<dbReference type="PANTHER" id="PTHR22617:SF23">
    <property type="entry name" value="CHEMOTAXIS PROTEIN CHEW"/>
    <property type="match status" value="1"/>
</dbReference>
<dbReference type="Pfam" id="PF01584">
    <property type="entry name" value="CheW"/>
    <property type="match status" value="1"/>
</dbReference>
<dbReference type="InterPro" id="IPR039315">
    <property type="entry name" value="CheW"/>
</dbReference>
<dbReference type="InterPro" id="IPR036061">
    <property type="entry name" value="CheW-like_dom_sf"/>
</dbReference>
<dbReference type="InterPro" id="IPR002545">
    <property type="entry name" value="CheW-lke_dom"/>
</dbReference>
<reference evidence="2 3" key="1">
    <citation type="submission" date="2014-04" db="EMBL/GenBank/DDBJ databases">
        <title>A comprehensive comparison of genomes of Erythrobacter spp. strains.</title>
        <authorList>
            <person name="Zheng Q."/>
        </authorList>
    </citation>
    <scope>NUCLEOTIDE SEQUENCE [LARGE SCALE GENOMIC DNA]</scope>
    <source>
        <strain evidence="2 3">DSM 6997</strain>
    </source>
</reference>
<accession>A0A074M656</accession>
<keyword evidence="3" id="KW-1185">Reference proteome</keyword>
<dbReference type="GO" id="GO:0005829">
    <property type="term" value="C:cytosol"/>
    <property type="evidence" value="ECO:0007669"/>
    <property type="project" value="TreeGrafter"/>
</dbReference>
<dbReference type="Proteomes" id="UP000027647">
    <property type="component" value="Unassembled WGS sequence"/>
</dbReference>
<dbReference type="eggNOG" id="COG0835">
    <property type="taxonomic scope" value="Bacteria"/>
</dbReference>
<feature type="domain" description="CheW-like" evidence="1">
    <location>
        <begin position="1"/>
        <end position="141"/>
    </location>
</feature>
<evidence type="ECO:0000259" key="1">
    <source>
        <dbReference type="PROSITE" id="PS50851"/>
    </source>
</evidence>
<dbReference type="Gene3D" id="2.30.30.40">
    <property type="entry name" value="SH3 Domains"/>
    <property type="match status" value="1"/>
</dbReference>
<dbReference type="SMART" id="SM00260">
    <property type="entry name" value="CheW"/>
    <property type="match status" value="1"/>
</dbReference>
<dbReference type="SUPFAM" id="SSF50341">
    <property type="entry name" value="CheW-like"/>
    <property type="match status" value="1"/>
</dbReference>
<dbReference type="OrthoDB" id="7390823at2"/>
<name>A0A074M656_ERYLO</name>
<dbReference type="Gene3D" id="2.40.50.180">
    <property type="entry name" value="CheA-289, Domain 4"/>
    <property type="match status" value="1"/>
</dbReference>
<dbReference type="EMBL" id="JMIW01000003">
    <property type="protein sequence ID" value="KEO90206.1"/>
    <property type="molecule type" value="Genomic_DNA"/>
</dbReference>
<dbReference type="GO" id="GO:0006935">
    <property type="term" value="P:chemotaxis"/>
    <property type="evidence" value="ECO:0007669"/>
    <property type="project" value="InterPro"/>
</dbReference>
<sequence>MNSLLVMALIAGRRCAFLAPEVQSVIEIAAVTPIPRTPSYITGLTALRSQALTVLDCRTAMGFDADNFATDHRAIVASFHGDAYALRVDAIEDICTAMSEPASVPGGFGKRWSRVSKGLIETRVGPALLLNLEKIVDGHAANDMAA</sequence>
<gene>
    <name evidence="2" type="ORF">EH31_08945</name>
</gene>